<evidence type="ECO:0000313" key="2">
    <source>
        <dbReference type="Proteomes" id="UP000594638"/>
    </source>
</evidence>
<sequence>MPVRYVGFPWVKPECGFPKLLSLSTFNNDANGYLIDDCYIFEEEVFIIECTGREESLSMIKHRPCSDDISDCHYTAHASSLLQGIVGVLQISCLCVTSMTLQRALWRQINFITEAQILLLSTTEQYAS</sequence>
<dbReference type="Proteomes" id="UP000594638">
    <property type="component" value="Unassembled WGS sequence"/>
</dbReference>
<dbReference type="InterPro" id="IPR008974">
    <property type="entry name" value="TRAF-like"/>
</dbReference>
<protein>
    <submittedName>
        <fullName evidence="1">MATH domain and coiled-coil domain-containing At3g58270-like</fullName>
    </submittedName>
</protein>
<dbReference type="SUPFAM" id="SSF49599">
    <property type="entry name" value="TRAF domain-like"/>
    <property type="match status" value="1"/>
</dbReference>
<evidence type="ECO:0000313" key="1">
    <source>
        <dbReference type="EMBL" id="CAA3027136.1"/>
    </source>
</evidence>
<dbReference type="Gramene" id="OE9A016168T1">
    <property type="protein sequence ID" value="OE9A016168C1"/>
    <property type="gene ID" value="OE9A016168"/>
</dbReference>
<dbReference type="Gene3D" id="2.60.210.10">
    <property type="entry name" value="Apoptosis, Tumor Necrosis Factor Receptor Associated Protein 2, Chain A"/>
    <property type="match status" value="1"/>
</dbReference>
<comment type="caution">
    <text evidence="1">The sequence shown here is derived from an EMBL/GenBank/DDBJ whole genome shotgun (WGS) entry which is preliminary data.</text>
</comment>
<gene>
    <name evidence="1" type="ORF">OLEA9_A016168</name>
</gene>
<dbReference type="OrthoDB" id="1883087at2759"/>
<dbReference type="AlphaFoldDB" id="A0A8S0V6P4"/>
<organism evidence="1 2">
    <name type="scientific">Olea europaea subsp. europaea</name>
    <dbReference type="NCBI Taxonomy" id="158383"/>
    <lineage>
        <taxon>Eukaryota</taxon>
        <taxon>Viridiplantae</taxon>
        <taxon>Streptophyta</taxon>
        <taxon>Embryophyta</taxon>
        <taxon>Tracheophyta</taxon>
        <taxon>Spermatophyta</taxon>
        <taxon>Magnoliopsida</taxon>
        <taxon>eudicotyledons</taxon>
        <taxon>Gunneridae</taxon>
        <taxon>Pentapetalae</taxon>
        <taxon>asterids</taxon>
        <taxon>lamiids</taxon>
        <taxon>Lamiales</taxon>
        <taxon>Oleaceae</taxon>
        <taxon>Oleeae</taxon>
        <taxon>Olea</taxon>
    </lineage>
</organism>
<name>A0A8S0V6P4_OLEEU</name>
<proteinExistence type="predicted"/>
<keyword evidence="2" id="KW-1185">Reference proteome</keyword>
<dbReference type="EMBL" id="CACTIH010009191">
    <property type="protein sequence ID" value="CAA3027136.1"/>
    <property type="molecule type" value="Genomic_DNA"/>
</dbReference>
<accession>A0A8S0V6P4</accession>
<reference evidence="1 2" key="1">
    <citation type="submission" date="2019-12" db="EMBL/GenBank/DDBJ databases">
        <authorList>
            <person name="Alioto T."/>
            <person name="Alioto T."/>
            <person name="Gomez Garrido J."/>
        </authorList>
    </citation>
    <scope>NUCLEOTIDE SEQUENCE [LARGE SCALE GENOMIC DNA]</scope>
</reference>